<keyword evidence="4" id="KW-1185">Reference proteome</keyword>
<name>A0A564G232_9HYPH</name>
<dbReference type="EMBL" id="BPQI01000056">
    <property type="protein sequence ID" value="GJD56310.1"/>
    <property type="molecule type" value="Genomic_DNA"/>
</dbReference>
<evidence type="ECO:0008006" key="5">
    <source>
        <dbReference type="Google" id="ProtNLM"/>
    </source>
</evidence>
<evidence type="ECO:0000313" key="2">
    <source>
        <dbReference type="EMBL" id="VUF13661.1"/>
    </source>
</evidence>
<dbReference type="Proteomes" id="UP000401717">
    <property type="component" value="Unassembled WGS sequence"/>
</dbReference>
<evidence type="ECO:0000313" key="4">
    <source>
        <dbReference type="Proteomes" id="UP001055303"/>
    </source>
</evidence>
<proteinExistence type="predicted"/>
<accession>A0A564G232</accession>
<reference evidence="1" key="3">
    <citation type="submission" date="2021-08" db="EMBL/GenBank/DDBJ databases">
        <authorList>
            <person name="Tani A."/>
            <person name="Ola A."/>
            <person name="Ogura Y."/>
            <person name="Katsura K."/>
            <person name="Hayashi T."/>
        </authorList>
    </citation>
    <scope>NUCLEOTIDE SEQUENCE</scope>
    <source>
        <strain evidence="1">DSM 22415</strain>
    </source>
</reference>
<dbReference type="EMBL" id="CABFVH010000022">
    <property type="protein sequence ID" value="VUF13661.1"/>
    <property type="molecule type" value="Genomic_DNA"/>
</dbReference>
<reference evidence="2 3" key="1">
    <citation type="submission" date="2019-06" db="EMBL/GenBank/DDBJ databases">
        <authorList>
            <person name="Rodrigo-Torres L."/>
            <person name="Arahal R. D."/>
            <person name="Lucena T."/>
        </authorList>
    </citation>
    <scope>NUCLEOTIDE SEQUENCE [LARGE SCALE GENOMIC DNA]</scope>
    <source>
        <strain evidence="2 3">SW08-7</strain>
    </source>
</reference>
<dbReference type="RefSeq" id="WP_238178972.1">
    <property type="nucleotide sequence ID" value="NZ_BPQI01000056.1"/>
</dbReference>
<dbReference type="Proteomes" id="UP001055303">
    <property type="component" value="Unassembled WGS sequence"/>
</dbReference>
<gene>
    <name evidence="1" type="ORF">IFDJLNFL_2205</name>
    <name evidence="2" type="ORF">MTDSW087_03368</name>
</gene>
<reference evidence="1" key="2">
    <citation type="journal article" date="2021" name="Front. Microbiol.">
        <title>Comprehensive Comparative Genomics and Phenotyping of Methylobacterium Species.</title>
        <authorList>
            <person name="Alessa O."/>
            <person name="Ogura Y."/>
            <person name="Fujitani Y."/>
            <person name="Takami H."/>
            <person name="Hayashi T."/>
            <person name="Sahin N."/>
            <person name="Tani A."/>
        </authorList>
    </citation>
    <scope>NUCLEOTIDE SEQUENCE</scope>
    <source>
        <strain evidence="1">DSM 22415</strain>
    </source>
</reference>
<sequence>MDGPFCERPVKFGCRNLPELSVARIPTSIFAAVLLTGALHPAGAAARMVRVPNRYDGSWTIIAITAQRPCATRTRYQVRIKDSDASVPGREVEIDGGVSSTGSVQATITSGANRVPISGSLDVRGSGNGTWHTSGGLVTCTGRWSAQRAG</sequence>
<organism evidence="2 3">
    <name type="scientific">Methylobacterium dankookense</name>
    <dbReference type="NCBI Taxonomy" id="560405"/>
    <lineage>
        <taxon>Bacteria</taxon>
        <taxon>Pseudomonadati</taxon>
        <taxon>Pseudomonadota</taxon>
        <taxon>Alphaproteobacteria</taxon>
        <taxon>Hyphomicrobiales</taxon>
        <taxon>Methylobacteriaceae</taxon>
        <taxon>Methylobacterium</taxon>
    </lineage>
</organism>
<evidence type="ECO:0000313" key="1">
    <source>
        <dbReference type="EMBL" id="GJD56310.1"/>
    </source>
</evidence>
<dbReference type="AlphaFoldDB" id="A0A564G232"/>
<protein>
    <recommendedName>
        <fullName evidence="5">Heme utilization protein</fullName>
    </recommendedName>
</protein>
<evidence type="ECO:0000313" key="3">
    <source>
        <dbReference type="Proteomes" id="UP000401717"/>
    </source>
</evidence>